<keyword evidence="1" id="KW-0808">Transferase</keyword>
<evidence type="ECO:0000256" key="4">
    <source>
        <dbReference type="ARBA" id="ARBA00022759"/>
    </source>
</evidence>
<evidence type="ECO:0000256" key="5">
    <source>
        <dbReference type="ARBA" id="ARBA00022801"/>
    </source>
</evidence>
<dbReference type="GO" id="GO:0006508">
    <property type="term" value="P:proteolysis"/>
    <property type="evidence" value="ECO:0007669"/>
    <property type="project" value="InterPro"/>
</dbReference>
<dbReference type="AlphaFoldDB" id="A0AAV4DWQ9"/>
<dbReference type="SUPFAM" id="SSF50630">
    <property type="entry name" value="Acid proteases"/>
    <property type="match status" value="1"/>
</dbReference>
<accession>A0AAV4DWQ9</accession>
<dbReference type="PROSITE" id="PS50175">
    <property type="entry name" value="ASP_PROT_RETROV"/>
    <property type="match status" value="1"/>
</dbReference>
<organism evidence="8 9">
    <name type="scientific">Plakobranchus ocellatus</name>
    <dbReference type="NCBI Taxonomy" id="259542"/>
    <lineage>
        <taxon>Eukaryota</taxon>
        <taxon>Metazoa</taxon>
        <taxon>Spiralia</taxon>
        <taxon>Lophotrochozoa</taxon>
        <taxon>Mollusca</taxon>
        <taxon>Gastropoda</taxon>
        <taxon>Heterobranchia</taxon>
        <taxon>Euthyneura</taxon>
        <taxon>Panpulmonata</taxon>
        <taxon>Sacoglossa</taxon>
        <taxon>Placobranchoidea</taxon>
        <taxon>Plakobranchidae</taxon>
        <taxon>Plakobranchus</taxon>
    </lineage>
</organism>
<evidence type="ECO:0000313" key="8">
    <source>
        <dbReference type="EMBL" id="GFO48546.1"/>
    </source>
</evidence>
<dbReference type="InterPro" id="IPR050951">
    <property type="entry name" value="Retrovirus_Pol_polyprotein"/>
</dbReference>
<dbReference type="GO" id="GO:0004190">
    <property type="term" value="F:aspartic-type endopeptidase activity"/>
    <property type="evidence" value="ECO:0007669"/>
    <property type="project" value="InterPro"/>
</dbReference>
<evidence type="ECO:0000313" key="9">
    <source>
        <dbReference type="Proteomes" id="UP000735302"/>
    </source>
</evidence>
<evidence type="ECO:0000256" key="2">
    <source>
        <dbReference type="ARBA" id="ARBA00022695"/>
    </source>
</evidence>
<reference evidence="8 9" key="1">
    <citation type="journal article" date="2021" name="Elife">
        <title>Chloroplast acquisition without the gene transfer in kleptoplastic sea slugs, Plakobranchus ocellatus.</title>
        <authorList>
            <person name="Maeda T."/>
            <person name="Takahashi S."/>
            <person name="Yoshida T."/>
            <person name="Shimamura S."/>
            <person name="Takaki Y."/>
            <person name="Nagai Y."/>
            <person name="Toyoda A."/>
            <person name="Suzuki Y."/>
            <person name="Arimoto A."/>
            <person name="Ishii H."/>
            <person name="Satoh N."/>
            <person name="Nishiyama T."/>
            <person name="Hasebe M."/>
            <person name="Maruyama T."/>
            <person name="Minagawa J."/>
            <person name="Obokata J."/>
            <person name="Shigenobu S."/>
        </authorList>
    </citation>
    <scope>NUCLEOTIDE SEQUENCE [LARGE SCALE GENOMIC DNA]</scope>
</reference>
<dbReference type="GO" id="GO:0016779">
    <property type="term" value="F:nucleotidyltransferase activity"/>
    <property type="evidence" value="ECO:0007669"/>
    <property type="project" value="UniProtKB-KW"/>
</dbReference>
<dbReference type="PANTHER" id="PTHR37984:SF5">
    <property type="entry name" value="PROTEIN NYNRIN-LIKE"/>
    <property type="match status" value="1"/>
</dbReference>
<gene>
    <name evidence="8" type="ORF">PoB_007505100</name>
</gene>
<dbReference type="PANTHER" id="PTHR37984">
    <property type="entry name" value="PROTEIN CBG26694"/>
    <property type="match status" value="1"/>
</dbReference>
<evidence type="ECO:0000256" key="6">
    <source>
        <dbReference type="SAM" id="MobiDB-lite"/>
    </source>
</evidence>
<proteinExistence type="predicted"/>
<sequence>MVHNRCHRCNRTHGPHDQCPAMGKTCHICSKPNHFTVACRSVKPHTSQHRKNVNDLMQLDQHDTCTDSESDSGEFFLNCFKGLEGKPWTTECEINGKESIIFKIDTDADVTVVSRTQYKKLKGKSKLEETGIHLYSPGGPIKCSGKFSAQIRSVKGVETKLTVYVVETRSENLLGRGAIQALDLVSVNEIITFEEVYPCQDTPATGSGPMQPIKSKESSNSTTPESGKRTGANEGTGSHRRNI</sequence>
<feature type="region of interest" description="Disordered" evidence="6">
    <location>
        <begin position="201"/>
        <end position="243"/>
    </location>
</feature>
<evidence type="ECO:0000256" key="3">
    <source>
        <dbReference type="ARBA" id="ARBA00022722"/>
    </source>
</evidence>
<comment type="caution">
    <text evidence="8">The sequence shown here is derived from an EMBL/GenBank/DDBJ whole genome shotgun (WGS) entry which is preliminary data.</text>
</comment>
<evidence type="ECO:0000256" key="1">
    <source>
        <dbReference type="ARBA" id="ARBA00022679"/>
    </source>
</evidence>
<dbReference type="GO" id="GO:0004519">
    <property type="term" value="F:endonuclease activity"/>
    <property type="evidence" value="ECO:0007669"/>
    <property type="project" value="UniProtKB-KW"/>
</dbReference>
<evidence type="ECO:0000259" key="7">
    <source>
        <dbReference type="PROSITE" id="PS50175"/>
    </source>
</evidence>
<keyword evidence="4" id="KW-0255">Endonuclease</keyword>
<feature type="domain" description="Peptidase A2" evidence="7">
    <location>
        <begin position="100"/>
        <end position="178"/>
    </location>
</feature>
<keyword evidence="9" id="KW-1185">Reference proteome</keyword>
<dbReference type="Proteomes" id="UP000735302">
    <property type="component" value="Unassembled WGS sequence"/>
</dbReference>
<protein>
    <submittedName>
        <fullName evidence="8">Pol polyprotein</fullName>
    </submittedName>
</protein>
<dbReference type="InterPro" id="IPR001995">
    <property type="entry name" value="Peptidase_A2_cat"/>
</dbReference>
<dbReference type="Gene3D" id="2.40.70.10">
    <property type="entry name" value="Acid Proteases"/>
    <property type="match status" value="1"/>
</dbReference>
<dbReference type="EMBL" id="BLXT01008431">
    <property type="protein sequence ID" value="GFO48546.1"/>
    <property type="molecule type" value="Genomic_DNA"/>
</dbReference>
<dbReference type="InterPro" id="IPR021109">
    <property type="entry name" value="Peptidase_aspartic_dom_sf"/>
</dbReference>
<keyword evidence="3" id="KW-0540">Nuclease</keyword>
<name>A0AAV4DWQ9_9GAST</name>
<keyword evidence="2" id="KW-0548">Nucleotidyltransferase</keyword>
<keyword evidence="5" id="KW-0378">Hydrolase</keyword>